<dbReference type="SMART" id="SM00345">
    <property type="entry name" value="HTH_GNTR"/>
    <property type="match status" value="1"/>
</dbReference>
<dbReference type="CDD" id="cd07377">
    <property type="entry name" value="WHTH_GntR"/>
    <property type="match status" value="1"/>
</dbReference>
<reference evidence="6 7" key="1">
    <citation type="submission" date="2019-03" db="EMBL/GenBank/DDBJ databases">
        <title>Genomics of glacier-inhabiting Cryobacterium strains.</title>
        <authorList>
            <person name="Liu Q."/>
            <person name="Xin Y.-H."/>
        </authorList>
    </citation>
    <scope>NUCLEOTIDE SEQUENCE [LARGE SCALE GENOMIC DNA]</scope>
    <source>
        <strain evidence="6 7">TMT2-16</strain>
    </source>
</reference>
<evidence type="ECO:0000256" key="1">
    <source>
        <dbReference type="ARBA" id="ARBA00023015"/>
    </source>
</evidence>
<feature type="domain" description="HTH gntR-type" evidence="5">
    <location>
        <begin position="45"/>
        <end position="112"/>
    </location>
</feature>
<dbReference type="SUPFAM" id="SSF46785">
    <property type="entry name" value="Winged helix' DNA-binding domain"/>
    <property type="match status" value="1"/>
</dbReference>
<dbReference type="SUPFAM" id="SSF48008">
    <property type="entry name" value="GntR ligand-binding domain-like"/>
    <property type="match status" value="1"/>
</dbReference>
<proteinExistence type="predicted"/>
<comment type="caution">
    <text evidence="6">The sequence shown here is derived from an EMBL/GenBank/DDBJ whole genome shotgun (WGS) entry which is preliminary data.</text>
</comment>
<dbReference type="InterPro" id="IPR000524">
    <property type="entry name" value="Tscrpt_reg_HTH_GntR"/>
</dbReference>
<feature type="region of interest" description="Disordered" evidence="4">
    <location>
        <begin position="1"/>
        <end position="23"/>
    </location>
</feature>
<dbReference type="InterPro" id="IPR011711">
    <property type="entry name" value="GntR_C"/>
</dbReference>
<protein>
    <submittedName>
        <fullName evidence="6">GntR family transcriptional regulator</fullName>
    </submittedName>
</protein>
<dbReference type="Pfam" id="PF00392">
    <property type="entry name" value="GntR"/>
    <property type="match status" value="1"/>
</dbReference>
<keyword evidence="3" id="KW-0804">Transcription</keyword>
<evidence type="ECO:0000313" key="7">
    <source>
        <dbReference type="Proteomes" id="UP000297851"/>
    </source>
</evidence>
<keyword evidence="7" id="KW-1185">Reference proteome</keyword>
<keyword evidence="1" id="KW-0805">Transcription regulation</keyword>
<dbReference type="SMART" id="SM00895">
    <property type="entry name" value="FCD"/>
    <property type="match status" value="1"/>
</dbReference>
<evidence type="ECO:0000259" key="5">
    <source>
        <dbReference type="PROSITE" id="PS50949"/>
    </source>
</evidence>
<dbReference type="InterPro" id="IPR036390">
    <property type="entry name" value="WH_DNA-bd_sf"/>
</dbReference>
<evidence type="ECO:0000313" key="6">
    <source>
        <dbReference type="EMBL" id="TFC98626.1"/>
    </source>
</evidence>
<dbReference type="Gene3D" id="1.10.10.10">
    <property type="entry name" value="Winged helix-like DNA-binding domain superfamily/Winged helix DNA-binding domain"/>
    <property type="match status" value="1"/>
</dbReference>
<keyword evidence="2" id="KW-0238">DNA-binding</keyword>
<sequence>MTASVSTGSAGSTGSTGSAGSTGVATGVATGSTNGVSTTGAEASLSKAQLAHRWIRARISDGSFSPGYRLVLGHIAREIGVSTVPVREAIRLLEAEGLVTFERNVGAQVAMLDVTEYTHTMQTLALVEGYATALSAPRLDPETLLRAREINAEMDECLHHFDPVRFTCLNREFHSALFEACSNAHILDLVQRGWSRLGTLRESTFSFVPGRAHESVAEHTALLDLIKDGADPLQIELAARDHRLGTLNAFLAQQHTAPTASTP</sequence>
<dbReference type="Proteomes" id="UP000297851">
    <property type="component" value="Unassembled WGS sequence"/>
</dbReference>
<gene>
    <name evidence="6" type="ORF">E3T25_16510</name>
</gene>
<dbReference type="Gene3D" id="1.20.120.530">
    <property type="entry name" value="GntR ligand-binding domain-like"/>
    <property type="match status" value="1"/>
</dbReference>
<dbReference type="InterPro" id="IPR036388">
    <property type="entry name" value="WH-like_DNA-bd_sf"/>
</dbReference>
<dbReference type="InterPro" id="IPR008920">
    <property type="entry name" value="TF_FadR/GntR_C"/>
</dbReference>
<dbReference type="PROSITE" id="PS50949">
    <property type="entry name" value="HTH_GNTR"/>
    <property type="match status" value="1"/>
</dbReference>
<name>A0ABY2J4H3_9MICO</name>
<accession>A0ABY2J4H3</accession>
<evidence type="ECO:0000256" key="2">
    <source>
        <dbReference type="ARBA" id="ARBA00023125"/>
    </source>
</evidence>
<dbReference type="EMBL" id="SOGO01000045">
    <property type="protein sequence ID" value="TFC98626.1"/>
    <property type="molecule type" value="Genomic_DNA"/>
</dbReference>
<dbReference type="PANTHER" id="PTHR43537">
    <property type="entry name" value="TRANSCRIPTIONAL REGULATOR, GNTR FAMILY"/>
    <property type="match status" value="1"/>
</dbReference>
<dbReference type="RefSeq" id="WP_134375480.1">
    <property type="nucleotide sequence ID" value="NZ_SOGO01000045.1"/>
</dbReference>
<organism evidence="6 7">
    <name type="scientific">Cryobacterium sandaracinum</name>
    <dbReference type="NCBI Taxonomy" id="1259247"/>
    <lineage>
        <taxon>Bacteria</taxon>
        <taxon>Bacillati</taxon>
        <taxon>Actinomycetota</taxon>
        <taxon>Actinomycetes</taxon>
        <taxon>Micrococcales</taxon>
        <taxon>Microbacteriaceae</taxon>
        <taxon>Cryobacterium</taxon>
    </lineage>
</organism>
<dbReference type="Pfam" id="PF07729">
    <property type="entry name" value="FCD"/>
    <property type="match status" value="1"/>
</dbReference>
<dbReference type="PANTHER" id="PTHR43537:SF24">
    <property type="entry name" value="GLUCONATE OPERON TRANSCRIPTIONAL REPRESSOR"/>
    <property type="match status" value="1"/>
</dbReference>
<evidence type="ECO:0000256" key="4">
    <source>
        <dbReference type="SAM" id="MobiDB-lite"/>
    </source>
</evidence>
<evidence type="ECO:0000256" key="3">
    <source>
        <dbReference type="ARBA" id="ARBA00023163"/>
    </source>
</evidence>